<dbReference type="AlphaFoldDB" id="A0A2U1CLP4"/>
<dbReference type="OrthoDB" id="8548211at2"/>
<accession>A0A2U1CLP4</accession>
<name>A0A2U1CLP4_9BURK</name>
<dbReference type="RefSeq" id="WP_133244292.1">
    <property type="nucleotide sequence ID" value="NZ_JACCEX010000003.1"/>
</dbReference>
<keyword evidence="2" id="KW-1185">Reference proteome</keyword>
<gene>
    <name evidence="1" type="ORF">C7440_2647</name>
</gene>
<comment type="caution">
    <text evidence="1">The sequence shown here is derived from an EMBL/GenBank/DDBJ whole genome shotgun (WGS) entry which is preliminary data.</text>
</comment>
<dbReference type="STRING" id="1231391.GCA_000308195_02822"/>
<organism evidence="1 2">
    <name type="scientific">Pusillimonas noertemannii</name>
    <dbReference type="NCBI Taxonomy" id="305977"/>
    <lineage>
        <taxon>Bacteria</taxon>
        <taxon>Pseudomonadati</taxon>
        <taxon>Pseudomonadota</taxon>
        <taxon>Betaproteobacteria</taxon>
        <taxon>Burkholderiales</taxon>
        <taxon>Alcaligenaceae</taxon>
        <taxon>Pusillimonas</taxon>
    </lineage>
</organism>
<reference evidence="1 2" key="1">
    <citation type="submission" date="2018-04" db="EMBL/GenBank/DDBJ databases">
        <title>Genomic Encyclopedia of Type Strains, Phase IV (KMG-IV): sequencing the most valuable type-strain genomes for metagenomic binning, comparative biology and taxonomic classification.</title>
        <authorList>
            <person name="Goeker M."/>
        </authorList>
    </citation>
    <scope>NUCLEOTIDE SEQUENCE [LARGE SCALE GENOMIC DNA]</scope>
    <source>
        <strain evidence="1 2">DSM 10065</strain>
    </source>
</reference>
<dbReference type="InterPro" id="IPR021710">
    <property type="entry name" value="DUF3293"/>
</dbReference>
<dbReference type="Pfam" id="PF11697">
    <property type="entry name" value="DUF3293"/>
    <property type="match status" value="1"/>
</dbReference>
<evidence type="ECO:0000313" key="1">
    <source>
        <dbReference type="EMBL" id="PVY61912.1"/>
    </source>
</evidence>
<proteinExistence type="predicted"/>
<evidence type="ECO:0000313" key="2">
    <source>
        <dbReference type="Proteomes" id="UP000246145"/>
    </source>
</evidence>
<sequence>MSTSRIPASTLTAYRQTEYRVEAPQPFVLRIGLASPALLLLHRQSGVASSAFITACNPRSRLLTDSENAERQRRLGEAIAREGWRSLPGSGKHISGPWPAEASFLVLGIRRYDACRLARTFEQNAIVFCGQHCIPELVVLR</sequence>
<dbReference type="Proteomes" id="UP000246145">
    <property type="component" value="Unassembled WGS sequence"/>
</dbReference>
<dbReference type="EMBL" id="QEKO01000003">
    <property type="protein sequence ID" value="PVY61912.1"/>
    <property type="molecule type" value="Genomic_DNA"/>
</dbReference>
<protein>
    <submittedName>
        <fullName evidence="1">Uncharacterized protein DUF3293</fullName>
    </submittedName>
</protein>